<evidence type="ECO:0008006" key="4">
    <source>
        <dbReference type="Google" id="ProtNLM"/>
    </source>
</evidence>
<feature type="signal peptide" evidence="1">
    <location>
        <begin position="1"/>
        <end position="18"/>
    </location>
</feature>
<evidence type="ECO:0000256" key="1">
    <source>
        <dbReference type="SAM" id="SignalP"/>
    </source>
</evidence>
<evidence type="ECO:0000313" key="2">
    <source>
        <dbReference type="EMBL" id="KAK2854566.1"/>
    </source>
</evidence>
<proteinExistence type="predicted"/>
<protein>
    <recommendedName>
        <fullName evidence="4">Secreted protein</fullName>
    </recommendedName>
</protein>
<comment type="caution">
    <text evidence="2">The sequence shown here is derived from an EMBL/GenBank/DDBJ whole genome shotgun (WGS) entry which is preliminary data.</text>
</comment>
<feature type="chain" id="PRO_5041710146" description="Secreted protein" evidence="1">
    <location>
        <begin position="19"/>
        <end position="108"/>
    </location>
</feature>
<accession>A0AA88NCT7</accession>
<name>A0AA88NCT7_TACVA</name>
<gene>
    <name evidence="2" type="ORF">Q7C36_006435</name>
</gene>
<reference evidence="2" key="1">
    <citation type="submission" date="2023-08" db="EMBL/GenBank/DDBJ databases">
        <title>Pelteobagrus vachellii genome.</title>
        <authorList>
            <person name="Liu H."/>
        </authorList>
    </citation>
    <scope>NUCLEOTIDE SEQUENCE</scope>
    <source>
        <strain evidence="2">PRFRI_2022a</strain>
        <tissue evidence="2">Muscle</tissue>
    </source>
</reference>
<evidence type="ECO:0000313" key="3">
    <source>
        <dbReference type="Proteomes" id="UP001187315"/>
    </source>
</evidence>
<sequence length="108" mass="11740">MVIVVDVVLPMIPGSVYAAMCLAPPPASVCALIPSPGSCLDMVILRVDRSVSAVITEDAMLNRKCATFSLKRDFFIHILALTLDIDHCGLTPSRKICTKSSRKQNAFY</sequence>
<organism evidence="2 3">
    <name type="scientific">Tachysurus vachellii</name>
    <name type="common">Darkbarbel catfish</name>
    <name type="synonym">Pelteobagrus vachellii</name>
    <dbReference type="NCBI Taxonomy" id="175792"/>
    <lineage>
        <taxon>Eukaryota</taxon>
        <taxon>Metazoa</taxon>
        <taxon>Chordata</taxon>
        <taxon>Craniata</taxon>
        <taxon>Vertebrata</taxon>
        <taxon>Euteleostomi</taxon>
        <taxon>Actinopterygii</taxon>
        <taxon>Neopterygii</taxon>
        <taxon>Teleostei</taxon>
        <taxon>Ostariophysi</taxon>
        <taxon>Siluriformes</taxon>
        <taxon>Bagridae</taxon>
        <taxon>Tachysurus</taxon>
    </lineage>
</organism>
<dbReference type="AlphaFoldDB" id="A0AA88NCT7"/>
<dbReference type="EMBL" id="JAVHJS010000006">
    <property type="protein sequence ID" value="KAK2854566.1"/>
    <property type="molecule type" value="Genomic_DNA"/>
</dbReference>
<dbReference type="Proteomes" id="UP001187315">
    <property type="component" value="Unassembled WGS sequence"/>
</dbReference>
<keyword evidence="3" id="KW-1185">Reference proteome</keyword>
<keyword evidence="1" id="KW-0732">Signal</keyword>